<evidence type="ECO:0000313" key="2">
    <source>
        <dbReference type="Proteomes" id="UP000196655"/>
    </source>
</evidence>
<accession>A0A211ZUC4</accession>
<comment type="caution">
    <text evidence="1">The sequence shown here is derived from an EMBL/GenBank/DDBJ whole genome shotgun (WGS) entry which is preliminary data.</text>
</comment>
<protein>
    <submittedName>
        <fullName evidence="1">Uncharacterized protein</fullName>
    </submittedName>
</protein>
<gene>
    <name evidence="1" type="ORF">BWR60_02000</name>
</gene>
<dbReference type="EMBL" id="NHON01000002">
    <property type="protein sequence ID" value="OWJ68881.1"/>
    <property type="molecule type" value="Genomic_DNA"/>
</dbReference>
<keyword evidence="2" id="KW-1185">Reference proteome</keyword>
<dbReference type="AlphaFoldDB" id="A0A211ZUC4"/>
<organism evidence="1 2">
    <name type="scientific">Inquilinus limosus</name>
    <dbReference type="NCBI Taxonomy" id="171674"/>
    <lineage>
        <taxon>Bacteria</taxon>
        <taxon>Pseudomonadati</taxon>
        <taxon>Pseudomonadota</taxon>
        <taxon>Alphaproteobacteria</taxon>
        <taxon>Rhodospirillales</taxon>
        <taxon>Rhodospirillaceae</taxon>
        <taxon>Inquilinus</taxon>
    </lineage>
</organism>
<reference evidence="2" key="1">
    <citation type="submission" date="2017-05" db="EMBL/GenBank/DDBJ databases">
        <authorList>
            <person name="Macchi M."/>
            <person name="Festa S."/>
            <person name="Coppotelli B.M."/>
            <person name="Morelli I.S."/>
        </authorList>
    </citation>
    <scope>NUCLEOTIDE SEQUENCE [LARGE SCALE GENOMIC DNA]</scope>
    <source>
        <strain evidence="2">I</strain>
    </source>
</reference>
<sequence>MELVRLPPKPHLAWTDDEYMSNTFGITAAQAGRSRRCPTILAGARWLGERHDRNIVHIT</sequence>
<proteinExistence type="predicted"/>
<name>A0A211ZUC4_9PROT</name>
<evidence type="ECO:0000313" key="1">
    <source>
        <dbReference type="EMBL" id="OWJ68881.1"/>
    </source>
</evidence>
<dbReference type="Proteomes" id="UP000196655">
    <property type="component" value="Unassembled WGS sequence"/>
</dbReference>